<sequence length="56" mass="6783">MKQLHKHYRRYCRSKGMVAREDLEVRFEELRRADRGLDFRSEASAPNAHFSRLEMT</sequence>
<dbReference type="EMBL" id="CAMXCT010001844">
    <property type="protein sequence ID" value="CAI3993534.1"/>
    <property type="molecule type" value="Genomic_DNA"/>
</dbReference>
<evidence type="ECO:0000313" key="3">
    <source>
        <dbReference type="Proteomes" id="UP001152797"/>
    </source>
</evidence>
<evidence type="ECO:0000313" key="1">
    <source>
        <dbReference type="EMBL" id="CAI3993534.1"/>
    </source>
</evidence>
<name>A0A9P1CKV3_9DINO</name>
<accession>A0A9P1CKV3</accession>
<reference evidence="1" key="1">
    <citation type="submission" date="2022-10" db="EMBL/GenBank/DDBJ databases">
        <authorList>
            <person name="Chen Y."/>
            <person name="Dougan E. K."/>
            <person name="Chan C."/>
            <person name="Rhodes N."/>
            <person name="Thang M."/>
        </authorList>
    </citation>
    <scope>NUCLEOTIDE SEQUENCE</scope>
</reference>
<dbReference type="EMBL" id="CAMXCT030001844">
    <property type="protein sequence ID" value="CAL4780846.1"/>
    <property type="molecule type" value="Genomic_DNA"/>
</dbReference>
<gene>
    <name evidence="1" type="ORF">C1SCF055_LOCUS20270</name>
</gene>
<proteinExistence type="predicted"/>
<dbReference type="EMBL" id="CAMXCT020001844">
    <property type="protein sequence ID" value="CAL1146909.1"/>
    <property type="molecule type" value="Genomic_DNA"/>
</dbReference>
<comment type="caution">
    <text evidence="1">The sequence shown here is derived from an EMBL/GenBank/DDBJ whole genome shotgun (WGS) entry which is preliminary data.</text>
</comment>
<dbReference type="OrthoDB" id="445862at2759"/>
<dbReference type="AlphaFoldDB" id="A0A9P1CKV3"/>
<organism evidence="1">
    <name type="scientific">Cladocopium goreaui</name>
    <dbReference type="NCBI Taxonomy" id="2562237"/>
    <lineage>
        <taxon>Eukaryota</taxon>
        <taxon>Sar</taxon>
        <taxon>Alveolata</taxon>
        <taxon>Dinophyceae</taxon>
        <taxon>Suessiales</taxon>
        <taxon>Symbiodiniaceae</taxon>
        <taxon>Cladocopium</taxon>
    </lineage>
</organism>
<reference evidence="2 3" key="2">
    <citation type="submission" date="2024-05" db="EMBL/GenBank/DDBJ databases">
        <authorList>
            <person name="Chen Y."/>
            <person name="Shah S."/>
            <person name="Dougan E. K."/>
            <person name="Thang M."/>
            <person name="Chan C."/>
        </authorList>
    </citation>
    <scope>NUCLEOTIDE SEQUENCE [LARGE SCALE GENOMIC DNA]</scope>
</reference>
<keyword evidence="3" id="KW-1185">Reference proteome</keyword>
<protein>
    <submittedName>
        <fullName evidence="1">Uncharacterized protein</fullName>
    </submittedName>
</protein>
<evidence type="ECO:0000313" key="2">
    <source>
        <dbReference type="EMBL" id="CAL4780846.1"/>
    </source>
</evidence>
<dbReference type="Proteomes" id="UP001152797">
    <property type="component" value="Unassembled WGS sequence"/>
</dbReference>